<feature type="binding site" evidence="9">
    <location>
        <position position="491"/>
    </location>
    <ligand>
        <name>Zn(2+)</name>
        <dbReference type="ChEBI" id="CHEBI:29105"/>
    </ligand>
</feature>
<keyword evidence="5 9" id="KW-0862">Zinc</keyword>
<evidence type="ECO:0000259" key="11">
    <source>
        <dbReference type="Pfam" id="PF13476"/>
    </source>
</evidence>
<sequence length="946" mass="109508">MIFTRLTLKDFKSHKDSVIDFKPGISIIVGENGAGKSSILDGISFALFKQFNGKINDLVRITKNKHSHELMSVSLEFISNGKEYIVNRTRGSTSKAELIVKDSDGGSTKISSGDSSVNKEIQTILEMDGELFLNAIYIQQGEIANLISKSPSEKKKLIGRLLGVESLEKAWKNSLPLINIYENQKSELDGRTASSLDLNNDLKNKKIIFEEIKIKGNGIEKEIKELEQLKSLKANEKLEMEKSKSTFDKLNTQLINENENTRRVINERKKLQEQLENLKNKEKEMLSLEKFSNKLPIYLEFLESVNNLEHLTKDRDNYEEKLANIRKQKNIIKNEEEGYNHYLQVQEKLNVYNDRKSKLESELGIIKELEKNRSDIKKEFYENIALIENFFNETSKSLNIDFSTFENSKIDFSNYDKEEIDFSNQKNFKEISNNFKDLKRIIIDFKIEAESKIKEIDSKSNNISKKVSGLEEGINSAKEPLLEIKKVDNQCPICKSDITEEKKNNLIDSYNNKIKFNQESIDKFNNELKKISNEKSIFKTKLDEINSVEKDIQIKYKYYEIAKKELEKISDIDVKLKTYEDTRDKLDNVLLSIKDQNKLQKISKESYDKYVHASGSLDVLGKEYDTKDKLRELERSIDIEVEKLKVAMSKDSYLSPDIRKEDLKNRIDDLRDKDKIYNQLKGEIVQLPILESQIKNKSDEFDTIRSKVDNIENNIKACNYSKNKYENVVFTYERSEEKLKILNKEINEIKGKATQIISDIENLTVKLTQNDILKEKLENITDYLKLLKDIRELFSKDGIQKDLRNRSKPLIQKNTKEFFEQFNFNYSDLKIDEDYNISVFGPEGESKLDMVSGGEKIAIALALRLGITKAMSKGNIETILLDEPTIHLDSFRRHELIYLLRQMSSLPQMIIVTHDSELENAADNIIKVEKNDGISKINVMSNVISE</sequence>
<evidence type="ECO:0000256" key="3">
    <source>
        <dbReference type="ARBA" id="ARBA00022763"/>
    </source>
</evidence>
<dbReference type="OrthoDB" id="25344at2157"/>
<feature type="binding site" evidence="9">
    <location>
        <begin position="32"/>
        <end position="38"/>
    </location>
    <ligand>
        <name>ATP</name>
        <dbReference type="ChEBI" id="CHEBI:30616"/>
    </ligand>
</feature>
<feature type="coiled-coil region" evidence="9">
    <location>
        <begin position="507"/>
        <end position="541"/>
    </location>
</feature>
<keyword evidence="13" id="KW-1185">Reference proteome</keyword>
<evidence type="ECO:0000313" key="12">
    <source>
        <dbReference type="EMBL" id="OQD59572.1"/>
    </source>
</evidence>
<evidence type="ECO:0000256" key="5">
    <source>
        <dbReference type="ARBA" id="ARBA00022833"/>
    </source>
</evidence>
<evidence type="ECO:0000259" key="10">
    <source>
        <dbReference type="Pfam" id="PF04423"/>
    </source>
</evidence>
<reference evidence="12 13" key="1">
    <citation type="submission" date="2014-12" db="EMBL/GenBank/DDBJ databases">
        <title>Genome sequence of Methanobrevibacter arboriphilicus DH1, DSM1125.</title>
        <authorList>
            <person name="Poehlein A."/>
            <person name="Thauer R.K."/>
            <person name="Seedorf H."/>
            <person name="Daniel R."/>
        </authorList>
    </citation>
    <scope>NUCLEOTIDE SEQUENCE [LARGE SCALE GENOMIC DNA]</scope>
    <source>
        <strain evidence="12 13">DH1</strain>
    </source>
</reference>
<comment type="domain">
    <text evidence="9">The two conserved Cys that bind zinc constitute the zinc-hook, which separates the large intramolecular coiled coil regions. The 2 Cys residues coordinate one molecule of zinc with the help of the 2 Cys residues of the zinc-hook of another Rad50 molecule, thereby forming a V-shaped homodimer.</text>
</comment>
<dbReference type="HAMAP" id="MF_00449">
    <property type="entry name" value="RAD50"/>
    <property type="match status" value="1"/>
</dbReference>
<comment type="subunit">
    <text evidence="9">Homodimer. Forms a heterotetramer composed of two Mre11 subunits and two Rad50 subunits.</text>
</comment>
<dbReference type="Gene3D" id="1.10.287.510">
    <property type="entry name" value="Helix hairpin bin"/>
    <property type="match status" value="1"/>
</dbReference>
<evidence type="ECO:0000256" key="2">
    <source>
        <dbReference type="ARBA" id="ARBA00022741"/>
    </source>
</evidence>
<feature type="binding site" evidence="9">
    <location>
        <position position="494"/>
    </location>
    <ligand>
        <name>Zn(2+)</name>
        <dbReference type="ChEBI" id="CHEBI:29105"/>
    </ligand>
</feature>
<dbReference type="EMBL" id="JXMW01000002">
    <property type="protein sequence ID" value="OQD59572.1"/>
    <property type="molecule type" value="Genomic_DNA"/>
</dbReference>
<dbReference type="InterPro" id="IPR038729">
    <property type="entry name" value="Rad50/SbcC_AAA"/>
</dbReference>
<evidence type="ECO:0000256" key="9">
    <source>
        <dbReference type="HAMAP-Rule" id="MF_00449"/>
    </source>
</evidence>
<comment type="function">
    <text evidence="9">Part of the Rad50/Mre11 complex, which is involved in the early steps of DNA double-strand break (DSB) repair. The complex may facilitate opening of the processed DNA ends to aid in the recruitment of HerA and NurA. Rad50 controls the balance between DNA end bridging and DNA resection via ATP-dependent structural rearrangements of the Rad50/Mre11 complex.</text>
</comment>
<keyword evidence="6 9" id="KW-0067">ATP-binding</keyword>
<dbReference type="Pfam" id="PF04423">
    <property type="entry name" value="Rad50_zn_hook"/>
    <property type="match status" value="1"/>
</dbReference>
<keyword evidence="4 9" id="KW-0378">Hydrolase</keyword>
<dbReference type="PANTHER" id="PTHR32114">
    <property type="entry name" value="ABC TRANSPORTER ABCH.3"/>
    <property type="match status" value="1"/>
</dbReference>
<accession>A0A1V6N4M5</accession>
<organism evidence="12 13">
    <name type="scientific">Methanobrevibacter arboriphilus JCM 13429 = DSM 1125</name>
    <dbReference type="NCBI Taxonomy" id="1300164"/>
    <lineage>
        <taxon>Archaea</taxon>
        <taxon>Methanobacteriati</taxon>
        <taxon>Methanobacteriota</taxon>
        <taxon>Methanomada group</taxon>
        <taxon>Methanobacteria</taxon>
        <taxon>Methanobacteriales</taxon>
        <taxon>Methanobacteriaceae</taxon>
        <taxon>Methanobrevibacter</taxon>
    </lineage>
</organism>
<proteinExistence type="inferred from homology"/>
<comment type="similarity">
    <text evidence="9">Belongs to the SMC family. RAD50 subfamily.</text>
</comment>
<dbReference type="Proteomes" id="UP000191661">
    <property type="component" value="Unassembled WGS sequence"/>
</dbReference>
<dbReference type="InterPro" id="IPR027417">
    <property type="entry name" value="P-loop_NTPase"/>
</dbReference>
<evidence type="ECO:0000256" key="8">
    <source>
        <dbReference type="ARBA" id="ARBA00023204"/>
    </source>
</evidence>
<keyword evidence="7 9" id="KW-0175">Coiled coil</keyword>
<dbReference type="GO" id="GO:0006302">
    <property type="term" value="P:double-strand break repair"/>
    <property type="evidence" value="ECO:0007669"/>
    <property type="project" value="UniProtKB-UniRule"/>
</dbReference>
<name>A0A1V6N4M5_METAZ</name>
<keyword evidence="2 9" id="KW-0547">Nucleotide-binding</keyword>
<dbReference type="Gene3D" id="3.40.50.300">
    <property type="entry name" value="P-loop containing nucleotide triphosphate hydrolases"/>
    <property type="match status" value="2"/>
</dbReference>
<evidence type="ECO:0000313" key="13">
    <source>
        <dbReference type="Proteomes" id="UP000191661"/>
    </source>
</evidence>
<dbReference type="GO" id="GO:0005524">
    <property type="term" value="F:ATP binding"/>
    <property type="evidence" value="ECO:0007669"/>
    <property type="project" value="UniProtKB-UniRule"/>
</dbReference>
<evidence type="ECO:0000256" key="4">
    <source>
        <dbReference type="ARBA" id="ARBA00022801"/>
    </source>
</evidence>
<dbReference type="InterPro" id="IPR013134">
    <property type="entry name" value="Zn_hook_RAD50"/>
</dbReference>
<dbReference type="GO" id="GO:0016887">
    <property type="term" value="F:ATP hydrolysis activity"/>
    <property type="evidence" value="ECO:0007669"/>
    <property type="project" value="UniProtKB-UniRule"/>
</dbReference>
<feature type="binding site" evidence="9">
    <location>
        <position position="12"/>
    </location>
    <ligand>
        <name>ATP</name>
        <dbReference type="ChEBI" id="CHEBI:30616"/>
    </ligand>
</feature>
<keyword evidence="8 9" id="KW-0234">DNA repair</keyword>
<feature type="coiled-coil region" evidence="9">
    <location>
        <begin position="209"/>
        <end position="379"/>
    </location>
</feature>
<dbReference type="GO" id="GO:0008270">
    <property type="term" value="F:zinc ion binding"/>
    <property type="evidence" value="ECO:0007669"/>
    <property type="project" value="UniProtKB-UniRule"/>
</dbReference>
<dbReference type="SUPFAM" id="SSF75712">
    <property type="entry name" value="Rad50 coiled-coil Zn hook"/>
    <property type="match status" value="1"/>
</dbReference>
<dbReference type="Pfam" id="PF13476">
    <property type="entry name" value="AAA_23"/>
    <property type="match status" value="1"/>
</dbReference>
<feature type="domain" description="Rad50/SbcC-type AAA" evidence="11">
    <location>
        <begin position="5"/>
        <end position="281"/>
    </location>
</feature>
<dbReference type="AlphaFoldDB" id="A0A1V6N4M5"/>
<keyword evidence="1 9" id="KW-0479">Metal-binding</keyword>
<dbReference type="PANTHER" id="PTHR32114:SF2">
    <property type="entry name" value="ABC TRANSPORTER ABCH.3"/>
    <property type="match status" value="1"/>
</dbReference>
<gene>
    <name evidence="9 12" type="primary">rad50</name>
    <name evidence="12" type="ORF">MBBAR_2c00200</name>
</gene>
<dbReference type="SUPFAM" id="SSF52540">
    <property type="entry name" value="P-loop containing nucleoside triphosphate hydrolases"/>
    <property type="match status" value="1"/>
</dbReference>
<comment type="cofactor">
    <cofactor evidence="9">
        <name>Zn(2+)</name>
        <dbReference type="ChEBI" id="CHEBI:29105"/>
    </cofactor>
    <text evidence="9">Binds 1 zinc ion per homodimer.</text>
</comment>
<protein>
    <recommendedName>
        <fullName evidence="9">DNA double-strand break repair Rad50 ATPase</fullName>
    </recommendedName>
</protein>
<feature type="binding site" evidence="9">
    <location>
        <position position="140"/>
    </location>
    <ligand>
        <name>ATP</name>
        <dbReference type="ChEBI" id="CHEBI:30616"/>
    </ligand>
</feature>
<feature type="coiled-coil region" evidence="9">
    <location>
        <begin position="630"/>
        <end position="752"/>
    </location>
</feature>
<dbReference type="InterPro" id="IPR022982">
    <property type="entry name" value="Rad50_ATPase_archaeal"/>
</dbReference>
<dbReference type="RefSeq" id="WP_080459551.1">
    <property type="nucleotide sequence ID" value="NZ_JXMW01000002.1"/>
</dbReference>
<evidence type="ECO:0000256" key="7">
    <source>
        <dbReference type="ARBA" id="ARBA00023054"/>
    </source>
</evidence>
<evidence type="ECO:0000256" key="1">
    <source>
        <dbReference type="ARBA" id="ARBA00022723"/>
    </source>
</evidence>
<feature type="domain" description="Zinc-hook" evidence="10">
    <location>
        <begin position="481"/>
        <end position="516"/>
    </location>
</feature>
<keyword evidence="3 9" id="KW-0227">DNA damage</keyword>
<feature type="binding site" evidence="9">
    <location>
        <begin position="850"/>
        <end position="855"/>
    </location>
    <ligand>
        <name>ATP</name>
        <dbReference type="ChEBI" id="CHEBI:30616"/>
    </ligand>
</feature>
<evidence type="ECO:0000256" key="6">
    <source>
        <dbReference type="ARBA" id="ARBA00022840"/>
    </source>
</evidence>
<comment type="caution">
    <text evidence="12">The sequence shown here is derived from an EMBL/GenBank/DDBJ whole genome shotgun (WGS) entry which is preliminary data.</text>
</comment>